<comment type="caution">
    <text evidence="2">The sequence shown here is derived from an EMBL/GenBank/DDBJ whole genome shotgun (WGS) entry which is preliminary data.</text>
</comment>
<dbReference type="STRING" id="1125699.HMPREF9194_00886"/>
<organism evidence="2 3">
    <name type="scientific">Treponema maltophilum ATCC 51939</name>
    <dbReference type="NCBI Taxonomy" id="1125699"/>
    <lineage>
        <taxon>Bacteria</taxon>
        <taxon>Pseudomonadati</taxon>
        <taxon>Spirochaetota</taxon>
        <taxon>Spirochaetia</taxon>
        <taxon>Spirochaetales</taxon>
        <taxon>Treponemataceae</taxon>
        <taxon>Treponema</taxon>
    </lineage>
</organism>
<dbReference type="AlphaFoldDB" id="S3L1B7"/>
<accession>S3L1B7</accession>
<dbReference type="PANTHER" id="PTHR43130">
    <property type="entry name" value="ARAC-FAMILY TRANSCRIPTIONAL REGULATOR"/>
    <property type="match status" value="1"/>
</dbReference>
<sequence>MTTVFEREIERGTGVRYAEKIVKHVNIIVFDDFMALDAFGPAEVFAESDAEYDIRYYSAAGGPVTCSIQNTIETEKTDAIQQKDILLIPGGKGTRQLVDNENFIKKLKTLAEESKYVLCVCTGSGLLSKTGLLDGRKATSNKKAWEWVTAQNTNVHWIKKARWVVDGKYYTSSGITAGIDMCLGFISDTIHREAAKKIGCALEYVWNENKNIDPFY</sequence>
<dbReference type="SUPFAM" id="SSF52317">
    <property type="entry name" value="Class I glutamine amidotransferase-like"/>
    <property type="match status" value="1"/>
</dbReference>
<dbReference type="HOGENOM" id="CLU_000445_44_8_12"/>
<dbReference type="CDD" id="cd03139">
    <property type="entry name" value="GATase1_PfpI_2"/>
    <property type="match status" value="1"/>
</dbReference>
<dbReference type="EMBL" id="ATFF01000006">
    <property type="protein sequence ID" value="EPF30569.1"/>
    <property type="molecule type" value="Genomic_DNA"/>
</dbReference>
<dbReference type="Proteomes" id="UP000014541">
    <property type="component" value="Unassembled WGS sequence"/>
</dbReference>
<dbReference type="eggNOG" id="COG0693">
    <property type="taxonomic scope" value="Bacteria"/>
</dbReference>
<reference evidence="2 3" key="1">
    <citation type="submission" date="2013-04" db="EMBL/GenBank/DDBJ databases">
        <title>The Genome Sequence of Treponema maltophilum ATCC 51939.</title>
        <authorList>
            <consortium name="The Broad Institute Genomics Platform"/>
            <person name="Earl A."/>
            <person name="Ward D."/>
            <person name="Feldgarden M."/>
            <person name="Gevers D."/>
            <person name="Leonetti C."/>
            <person name="Blanton J.M."/>
            <person name="Dewhirst F.E."/>
            <person name="Izard J."/>
            <person name="Walker B."/>
            <person name="Young S."/>
            <person name="Zeng Q."/>
            <person name="Gargeya S."/>
            <person name="Fitzgerald M."/>
            <person name="Haas B."/>
            <person name="Abouelleil A."/>
            <person name="Allen A.W."/>
            <person name="Alvarado L."/>
            <person name="Arachchi H.M."/>
            <person name="Berlin A.M."/>
            <person name="Chapman S.B."/>
            <person name="Gainer-Dewar J."/>
            <person name="Goldberg J."/>
            <person name="Griggs A."/>
            <person name="Gujja S."/>
            <person name="Hansen M."/>
            <person name="Howarth C."/>
            <person name="Imamovic A."/>
            <person name="Ireland A."/>
            <person name="Larimer J."/>
            <person name="McCowan C."/>
            <person name="Murphy C."/>
            <person name="Pearson M."/>
            <person name="Poon T.W."/>
            <person name="Priest M."/>
            <person name="Roberts A."/>
            <person name="Saif S."/>
            <person name="Shea T."/>
            <person name="Sisk P."/>
            <person name="Sykes S."/>
            <person name="Wortman J."/>
            <person name="Nusbaum C."/>
            <person name="Birren B."/>
        </authorList>
    </citation>
    <scope>NUCLEOTIDE SEQUENCE [LARGE SCALE GENOMIC DNA]</scope>
    <source>
        <strain evidence="2 3">ATCC 51939</strain>
    </source>
</reference>
<dbReference type="InterPro" id="IPR002818">
    <property type="entry name" value="DJ-1/PfpI"/>
</dbReference>
<proteinExistence type="predicted"/>
<evidence type="ECO:0000313" key="3">
    <source>
        <dbReference type="Proteomes" id="UP000014541"/>
    </source>
</evidence>
<dbReference type="PATRIC" id="fig|1125699.3.peg.903"/>
<dbReference type="Gene3D" id="3.40.50.880">
    <property type="match status" value="1"/>
</dbReference>
<dbReference type="InterPro" id="IPR052158">
    <property type="entry name" value="INH-QAR"/>
</dbReference>
<dbReference type="OrthoDB" id="6382410at2"/>
<evidence type="ECO:0000313" key="2">
    <source>
        <dbReference type="EMBL" id="EPF30569.1"/>
    </source>
</evidence>
<keyword evidence="3" id="KW-1185">Reference proteome</keyword>
<name>S3L1B7_TREMA</name>
<dbReference type="Pfam" id="PF01965">
    <property type="entry name" value="DJ-1_PfpI"/>
    <property type="match status" value="1"/>
</dbReference>
<protein>
    <recommendedName>
        <fullName evidence="1">DJ-1/PfpI domain-containing protein</fullName>
    </recommendedName>
</protein>
<dbReference type="InterPro" id="IPR029062">
    <property type="entry name" value="Class_I_gatase-like"/>
</dbReference>
<dbReference type="PANTHER" id="PTHR43130:SF15">
    <property type="entry name" value="THIJ_PFPI FAMILY PROTEIN (AFU_ORTHOLOGUE AFUA_5G14240)"/>
    <property type="match status" value="1"/>
</dbReference>
<evidence type="ECO:0000259" key="1">
    <source>
        <dbReference type="Pfam" id="PF01965"/>
    </source>
</evidence>
<feature type="domain" description="DJ-1/PfpI" evidence="1">
    <location>
        <begin position="23"/>
        <end position="186"/>
    </location>
</feature>
<gene>
    <name evidence="2" type="ORF">HMPREF9194_00886</name>
</gene>